<dbReference type="GO" id="GO:0046872">
    <property type="term" value="F:metal ion binding"/>
    <property type="evidence" value="ECO:0007669"/>
    <property type="project" value="UniProtKB-KW"/>
</dbReference>
<dbReference type="Gene3D" id="1.10.1060.10">
    <property type="entry name" value="Alpha-helical ferredoxin"/>
    <property type="match status" value="1"/>
</dbReference>
<dbReference type="Pfam" id="PF13183">
    <property type="entry name" value="Fer4_8"/>
    <property type="match status" value="1"/>
</dbReference>
<dbReference type="GO" id="GO:0005886">
    <property type="term" value="C:plasma membrane"/>
    <property type="evidence" value="ECO:0007669"/>
    <property type="project" value="TreeGrafter"/>
</dbReference>
<dbReference type="PROSITE" id="PS51379">
    <property type="entry name" value="4FE4S_FER_2"/>
    <property type="match status" value="2"/>
</dbReference>
<dbReference type="InterPro" id="IPR051460">
    <property type="entry name" value="HdrC_iron-sulfur_subunit"/>
</dbReference>
<evidence type="ECO:0000256" key="4">
    <source>
        <dbReference type="ARBA" id="ARBA00023002"/>
    </source>
</evidence>
<feature type="domain" description="4Fe-4S ferredoxin-type" evidence="7">
    <location>
        <begin position="16"/>
        <end position="46"/>
    </location>
</feature>
<comment type="similarity">
    <text evidence="1">Belongs to the HdrC family.</text>
</comment>
<reference evidence="8 9" key="1">
    <citation type="journal article" date="2015" name="Genome Announc.">
        <title>Complete Genome Sequence of Methanosphaerula palustris E1-9CT, a Hydrogenotrophic Methanogen Isolated from a Minerotrophic Fen Peatland.</title>
        <authorList>
            <person name="Cadillo-Quiroz H."/>
            <person name="Browne P."/>
            <person name="Kyrpides N."/>
            <person name="Woyke T."/>
            <person name="Goodwin L."/>
            <person name="Detter C."/>
            <person name="Yavitt J.B."/>
            <person name="Zinder S.H."/>
        </authorList>
    </citation>
    <scope>NUCLEOTIDE SEQUENCE [LARGE SCALE GENOMIC DNA]</scope>
    <source>
        <strain evidence="9">ATCC BAA-1556 / DSM 19958 / E1-9c</strain>
    </source>
</reference>
<dbReference type="PROSITE" id="PS00198">
    <property type="entry name" value="4FE4S_FER_1"/>
    <property type="match status" value="1"/>
</dbReference>
<dbReference type="PANTHER" id="PTHR43255:SF1">
    <property type="entry name" value="IRON-SULFUR-BINDING OXIDOREDUCTASE FADF-RELATED"/>
    <property type="match status" value="1"/>
</dbReference>
<gene>
    <name evidence="8" type="ordered locus">Mpal_0771</name>
</gene>
<dbReference type="GO" id="GO:0051912">
    <property type="term" value="F:CoB--CoM heterodisulfide reductase activity"/>
    <property type="evidence" value="ECO:0007669"/>
    <property type="project" value="UniProtKB-EC"/>
</dbReference>
<proteinExistence type="inferred from homology"/>
<dbReference type="eggNOG" id="arCOG00333">
    <property type="taxonomic scope" value="Archaea"/>
</dbReference>
<name>B8GG59_METPE</name>
<keyword evidence="2" id="KW-0004">4Fe-4S</keyword>
<dbReference type="InterPro" id="IPR004017">
    <property type="entry name" value="Cys_rich_dom"/>
</dbReference>
<keyword evidence="4 8" id="KW-0560">Oxidoreductase</keyword>
<dbReference type="KEGG" id="mpl:Mpal_0771"/>
<evidence type="ECO:0000313" key="8">
    <source>
        <dbReference type="EMBL" id="ACL16133.1"/>
    </source>
</evidence>
<keyword evidence="6" id="KW-0411">Iron-sulfur</keyword>
<dbReference type="GO" id="GO:0051539">
    <property type="term" value="F:4 iron, 4 sulfur cluster binding"/>
    <property type="evidence" value="ECO:0007669"/>
    <property type="project" value="UniProtKB-KW"/>
</dbReference>
<feature type="domain" description="4Fe-4S ferredoxin-type" evidence="7">
    <location>
        <begin position="76"/>
        <end position="107"/>
    </location>
</feature>
<evidence type="ECO:0000256" key="2">
    <source>
        <dbReference type="ARBA" id="ARBA00022485"/>
    </source>
</evidence>
<dbReference type="HOGENOM" id="CLU_023081_2_0_2"/>
<evidence type="ECO:0000256" key="5">
    <source>
        <dbReference type="ARBA" id="ARBA00023004"/>
    </source>
</evidence>
<dbReference type="Proteomes" id="UP000002457">
    <property type="component" value="Chromosome"/>
</dbReference>
<keyword evidence="5" id="KW-0408">Iron</keyword>
<dbReference type="InterPro" id="IPR009051">
    <property type="entry name" value="Helical_ferredxn"/>
</dbReference>
<evidence type="ECO:0000256" key="3">
    <source>
        <dbReference type="ARBA" id="ARBA00022723"/>
    </source>
</evidence>
<evidence type="ECO:0000256" key="6">
    <source>
        <dbReference type="ARBA" id="ARBA00023014"/>
    </source>
</evidence>
<evidence type="ECO:0000313" key="9">
    <source>
        <dbReference type="Proteomes" id="UP000002457"/>
    </source>
</evidence>
<dbReference type="AlphaFoldDB" id="B8GG59"/>
<sequence length="406" mass="44647">MGGQDIRKIWSRHFSPLQMLELDACTRCQECVDACPVVRAGYPDGAMERIAGWRRLVTPKTRILSRLTGTPIVEDGEAALFSSLFRCTSCGACSVVCESGIATVPLWESIMGAGREMGFLDPAIEQMARTIIDKKSPYGDPRADRVAWIPAGIPVADAAPVALFTGCTVAFRQPEIGQAALRILAKSGTEFCMVQEESCCGSFLFRTGSSEEYAGTIRAMIEDLRARGVRTLLVTCAGCLKTITVDWPRVYGKELPFVTMPFTAFVRELIRQKKIQFRPTPHLRVVYHDPCHAGRHLVHHLGPDLAFEAPRDLLRAMPGVELLEYEKNRKNQVCCGAGGGTKTRDPELAIAIAKEKISAADRMDAGILASVCPFCRRNLEDTRVIVGSSIEVLDLIQLVDRMMDSP</sequence>
<dbReference type="EMBL" id="CP001338">
    <property type="protein sequence ID" value="ACL16133.1"/>
    <property type="molecule type" value="Genomic_DNA"/>
</dbReference>
<dbReference type="PANTHER" id="PTHR43255">
    <property type="entry name" value="IRON-SULFUR-BINDING OXIDOREDUCTASE FADF-RELATED-RELATED"/>
    <property type="match status" value="1"/>
</dbReference>
<dbReference type="STRING" id="521011.Mpal_0771"/>
<dbReference type="Pfam" id="PF02754">
    <property type="entry name" value="CCG"/>
    <property type="match status" value="2"/>
</dbReference>
<organism evidence="8 9">
    <name type="scientific">Methanosphaerula palustris (strain ATCC BAA-1556 / DSM 19958 / E1-9c)</name>
    <dbReference type="NCBI Taxonomy" id="521011"/>
    <lineage>
        <taxon>Archaea</taxon>
        <taxon>Methanobacteriati</taxon>
        <taxon>Methanobacteriota</taxon>
        <taxon>Stenosarchaea group</taxon>
        <taxon>Methanomicrobia</taxon>
        <taxon>Methanomicrobiales</taxon>
        <taxon>Methanoregulaceae</taxon>
        <taxon>Methanosphaerula</taxon>
    </lineage>
</organism>
<accession>B8GG59</accession>
<dbReference type="InterPro" id="IPR017896">
    <property type="entry name" value="4Fe4S_Fe-S-bd"/>
</dbReference>
<protein>
    <submittedName>
        <fullName evidence="8">CoB--CoM heterodisulfide reductase</fullName>
        <ecNumber evidence="8">1.8.98.1</ecNumber>
    </submittedName>
</protein>
<dbReference type="InterPro" id="IPR017900">
    <property type="entry name" value="4Fe4S_Fe_S_CS"/>
</dbReference>
<dbReference type="SUPFAM" id="SSF46548">
    <property type="entry name" value="alpha-helical ferredoxin"/>
    <property type="match status" value="1"/>
</dbReference>
<keyword evidence="9" id="KW-1185">Reference proteome</keyword>
<evidence type="ECO:0000259" key="7">
    <source>
        <dbReference type="PROSITE" id="PS51379"/>
    </source>
</evidence>
<evidence type="ECO:0000256" key="1">
    <source>
        <dbReference type="ARBA" id="ARBA00007097"/>
    </source>
</evidence>
<keyword evidence="3" id="KW-0479">Metal-binding</keyword>
<dbReference type="EC" id="1.8.98.1" evidence="8"/>